<dbReference type="EMBL" id="ML119712">
    <property type="protein sequence ID" value="RPA78346.1"/>
    <property type="molecule type" value="Genomic_DNA"/>
</dbReference>
<sequence>MYNTAEPTFPTKADSDASSCTSSAADIPSFDLLRLPTELRIEVYRHCTTFTLLNLSHTSRSLHAEINSCPQIITASKDYRPASNNYSRPVPLDNPAYWAGLMLYFPASEHESPPRALPSDFPPPCNGSPPSPAARPATSPPPSRQSLAPGTATAISPTRLTNYNIASVSSIDEVVLFNDRYVKGDIESYRNGRRIVCPRCWRVAVESVSLVYLTSFYTTVCWVNCGCGPGEGGMYKYSSQ</sequence>
<feature type="region of interest" description="Disordered" evidence="1">
    <location>
        <begin position="1"/>
        <end position="23"/>
    </location>
</feature>
<evidence type="ECO:0000256" key="1">
    <source>
        <dbReference type="SAM" id="MobiDB-lite"/>
    </source>
</evidence>
<organism evidence="3 4">
    <name type="scientific">Ascobolus immersus RN42</name>
    <dbReference type="NCBI Taxonomy" id="1160509"/>
    <lineage>
        <taxon>Eukaryota</taxon>
        <taxon>Fungi</taxon>
        <taxon>Dikarya</taxon>
        <taxon>Ascomycota</taxon>
        <taxon>Pezizomycotina</taxon>
        <taxon>Pezizomycetes</taxon>
        <taxon>Pezizales</taxon>
        <taxon>Ascobolaceae</taxon>
        <taxon>Ascobolus</taxon>
    </lineage>
</organism>
<proteinExistence type="predicted"/>
<keyword evidence="4" id="KW-1185">Reference proteome</keyword>
<gene>
    <name evidence="3" type="ORF">BJ508DRAFT_329286</name>
</gene>
<dbReference type="AlphaFoldDB" id="A0A3N4HZ15"/>
<accession>A0A3N4HZ15</accession>
<feature type="domain" description="F-box" evidence="2">
    <location>
        <begin position="29"/>
        <end position="82"/>
    </location>
</feature>
<reference evidence="3 4" key="1">
    <citation type="journal article" date="2018" name="Nat. Ecol. Evol.">
        <title>Pezizomycetes genomes reveal the molecular basis of ectomycorrhizal truffle lifestyle.</title>
        <authorList>
            <person name="Murat C."/>
            <person name="Payen T."/>
            <person name="Noel B."/>
            <person name="Kuo A."/>
            <person name="Morin E."/>
            <person name="Chen J."/>
            <person name="Kohler A."/>
            <person name="Krizsan K."/>
            <person name="Balestrini R."/>
            <person name="Da Silva C."/>
            <person name="Montanini B."/>
            <person name="Hainaut M."/>
            <person name="Levati E."/>
            <person name="Barry K.W."/>
            <person name="Belfiori B."/>
            <person name="Cichocki N."/>
            <person name="Clum A."/>
            <person name="Dockter R.B."/>
            <person name="Fauchery L."/>
            <person name="Guy J."/>
            <person name="Iotti M."/>
            <person name="Le Tacon F."/>
            <person name="Lindquist E.A."/>
            <person name="Lipzen A."/>
            <person name="Malagnac F."/>
            <person name="Mello A."/>
            <person name="Molinier V."/>
            <person name="Miyauchi S."/>
            <person name="Poulain J."/>
            <person name="Riccioni C."/>
            <person name="Rubini A."/>
            <person name="Sitrit Y."/>
            <person name="Splivallo R."/>
            <person name="Traeger S."/>
            <person name="Wang M."/>
            <person name="Zifcakova L."/>
            <person name="Wipf D."/>
            <person name="Zambonelli A."/>
            <person name="Paolocci F."/>
            <person name="Nowrousian M."/>
            <person name="Ottonello S."/>
            <person name="Baldrian P."/>
            <person name="Spatafora J.W."/>
            <person name="Henrissat B."/>
            <person name="Nagy L.G."/>
            <person name="Aury J.M."/>
            <person name="Wincker P."/>
            <person name="Grigoriev I.V."/>
            <person name="Bonfante P."/>
            <person name="Martin F.M."/>
        </authorList>
    </citation>
    <scope>NUCLEOTIDE SEQUENCE [LARGE SCALE GENOMIC DNA]</scope>
    <source>
        <strain evidence="3 4">RN42</strain>
    </source>
</reference>
<feature type="region of interest" description="Disordered" evidence="1">
    <location>
        <begin position="114"/>
        <end position="152"/>
    </location>
</feature>
<name>A0A3N4HZ15_ASCIM</name>
<dbReference type="PROSITE" id="PS50181">
    <property type="entry name" value="FBOX"/>
    <property type="match status" value="1"/>
</dbReference>
<evidence type="ECO:0000313" key="4">
    <source>
        <dbReference type="Proteomes" id="UP000275078"/>
    </source>
</evidence>
<evidence type="ECO:0000313" key="3">
    <source>
        <dbReference type="EMBL" id="RPA78346.1"/>
    </source>
</evidence>
<dbReference type="Pfam" id="PF00646">
    <property type="entry name" value="F-box"/>
    <property type="match status" value="1"/>
</dbReference>
<dbReference type="InterPro" id="IPR001810">
    <property type="entry name" value="F-box_dom"/>
</dbReference>
<dbReference type="Proteomes" id="UP000275078">
    <property type="component" value="Unassembled WGS sequence"/>
</dbReference>
<protein>
    <recommendedName>
        <fullName evidence="2">F-box domain-containing protein</fullName>
    </recommendedName>
</protein>
<evidence type="ECO:0000259" key="2">
    <source>
        <dbReference type="PROSITE" id="PS50181"/>
    </source>
</evidence>
<feature type="compositionally biased region" description="Pro residues" evidence="1">
    <location>
        <begin position="120"/>
        <end position="143"/>
    </location>
</feature>